<organism evidence="2 3">
    <name type="scientific">Penicillium bovifimosum</name>
    <dbReference type="NCBI Taxonomy" id="126998"/>
    <lineage>
        <taxon>Eukaryota</taxon>
        <taxon>Fungi</taxon>
        <taxon>Dikarya</taxon>
        <taxon>Ascomycota</taxon>
        <taxon>Pezizomycotina</taxon>
        <taxon>Eurotiomycetes</taxon>
        <taxon>Eurotiomycetidae</taxon>
        <taxon>Eurotiales</taxon>
        <taxon>Aspergillaceae</taxon>
        <taxon>Penicillium</taxon>
    </lineage>
</organism>
<feature type="region of interest" description="Disordered" evidence="1">
    <location>
        <begin position="361"/>
        <end position="387"/>
    </location>
</feature>
<feature type="compositionally biased region" description="Polar residues" evidence="1">
    <location>
        <begin position="55"/>
        <end position="71"/>
    </location>
</feature>
<dbReference type="GeneID" id="81400726"/>
<reference evidence="2" key="2">
    <citation type="journal article" date="2023" name="IMA Fungus">
        <title>Comparative genomic study of the Penicillium genus elucidates a diverse pangenome and 15 lateral gene transfer events.</title>
        <authorList>
            <person name="Petersen C."/>
            <person name="Sorensen T."/>
            <person name="Nielsen M.R."/>
            <person name="Sondergaard T.E."/>
            <person name="Sorensen J.L."/>
            <person name="Fitzpatrick D.A."/>
            <person name="Frisvad J.C."/>
            <person name="Nielsen K.L."/>
        </authorList>
    </citation>
    <scope>NUCLEOTIDE SEQUENCE</scope>
    <source>
        <strain evidence="2">IBT 22155</strain>
    </source>
</reference>
<evidence type="ECO:0000313" key="3">
    <source>
        <dbReference type="Proteomes" id="UP001149079"/>
    </source>
</evidence>
<feature type="compositionally biased region" description="Low complexity" evidence="1">
    <location>
        <begin position="203"/>
        <end position="217"/>
    </location>
</feature>
<protein>
    <submittedName>
        <fullName evidence="2">Uncharacterized protein</fullName>
    </submittedName>
</protein>
<accession>A0A9W9HGH8</accession>
<feature type="compositionally biased region" description="Polar residues" evidence="1">
    <location>
        <begin position="322"/>
        <end position="335"/>
    </location>
</feature>
<feature type="compositionally biased region" description="Basic residues" evidence="1">
    <location>
        <begin position="1"/>
        <end position="16"/>
    </location>
</feature>
<feature type="region of interest" description="Disordered" evidence="1">
    <location>
        <begin position="1"/>
        <end position="93"/>
    </location>
</feature>
<feature type="compositionally biased region" description="Polar residues" evidence="1">
    <location>
        <begin position="190"/>
        <end position="202"/>
    </location>
</feature>
<dbReference type="EMBL" id="JAPQKL010000001">
    <property type="protein sequence ID" value="KAJ5146248.1"/>
    <property type="molecule type" value="Genomic_DNA"/>
</dbReference>
<dbReference type="Proteomes" id="UP001149079">
    <property type="component" value="Unassembled WGS sequence"/>
</dbReference>
<feature type="region of interest" description="Disordered" evidence="1">
    <location>
        <begin position="127"/>
        <end position="336"/>
    </location>
</feature>
<dbReference type="OrthoDB" id="4188313at2759"/>
<dbReference type="RefSeq" id="XP_056526722.1">
    <property type="nucleotide sequence ID" value="XM_056661556.1"/>
</dbReference>
<evidence type="ECO:0000313" key="2">
    <source>
        <dbReference type="EMBL" id="KAJ5146248.1"/>
    </source>
</evidence>
<name>A0A9W9HGH8_9EURO</name>
<evidence type="ECO:0000256" key="1">
    <source>
        <dbReference type="SAM" id="MobiDB-lite"/>
    </source>
</evidence>
<feature type="compositionally biased region" description="Polar residues" evidence="1">
    <location>
        <begin position="138"/>
        <end position="148"/>
    </location>
</feature>
<reference evidence="2" key="1">
    <citation type="submission" date="2022-11" db="EMBL/GenBank/DDBJ databases">
        <authorList>
            <person name="Petersen C."/>
        </authorList>
    </citation>
    <scope>NUCLEOTIDE SEQUENCE</scope>
    <source>
        <strain evidence="2">IBT 22155</strain>
    </source>
</reference>
<comment type="caution">
    <text evidence="2">The sequence shown here is derived from an EMBL/GenBank/DDBJ whole genome shotgun (WGS) entry which is preliminary data.</text>
</comment>
<keyword evidence="3" id="KW-1185">Reference proteome</keyword>
<dbReference type="AlphaFoldDB" id="A0A9W9HGH8"/>
<sequence length="466" mass="51178">MERKLSAKAKMRRRLTFSRSNSEHTRDRSLTVVSPSETSRPDSRPRSASSPQSPTQDEPTWDSNRNSSRGYSFTDEPGYFRPDSPLIDRQEVEEDLEADIKHACALLSHSIDRGIPAGLSYQSAVPDWTNGNKIAGQPTANIAPSSLEQDVPLLSAPKPTDPGTDSTKKHDSGVSMSFNSPGQQRRPYGNSVSGTDTRFYNKQSQSQSASPPHSLAATIEEDWKRSYTSSLDPFPYSPPNQHNNWTTDPLLDSPVSPVSPPNEPEKLEPVWSNTRTSQNHASNKPDPSPISPLAPSLGEAGRTWLRASKNLEEERPKPSGRFYSSNSRTITASDSRQWKDSWEERVPSLYGDASMGAVMGNGSRNGSSWGDGTKTPKMGSLSTDEDSSGAYPYRVWAGNGHDRGMSCASLGFGVEDGFKHRENVYVVPSERSRWKKASVLFRRLAGLRRRKGEKSGSANGDGDVVC</sequence>
<feature type="compositionally biased region" description="Polar residues" evidence="1">
    <location>
        <begin position="271"/>
        <end position="282"/>
    </location>
</feature>
<gene>
    <name evidence="2" type="ORF">N7515_000812</name>
</gene>
<feature type="compositionally biased region" description="Polar residues" evidence="1">
    <location>
        <begin position="174"/>
        <end position="183"/>
    </location>
</feature>
<proteinExistence type="predicted"/>